<keyword evidence="7" id="KW-1185">Reference proteome</keyword>
<comment type="similarity">
    <text evidence="1">Belongs to the ferredoxin--NADP reductase type 1 family.</text>
</comment>
<dbReference type="PANTHER" id="PTHR47878:SF2">
    <property type="entry name" value="OXIDOREDUCTASE FAD_NAD(P)-BINDING DOMAIN PROTEIN"/>
    <property type="match status" value="1"/>
</dbReference>
<dbReference type="InterPro" id="IPR051930">
    <property type="entry name" value="FNR_type-1"/>
</dbReference>
<evidence type="ECO:0000256" key="3">
    <source>
        <dbReference type="ARBA" id="ARBA00022741"/>
    </source>
</evidence>
<dbReference type="PANTHER" id="PTHR47878">
    <property type="entry name" value="OXIDOREDUCTASE FAD/NAD(P)-BINDING DOMAIN PROTEIN"/>
    <property type="match status" value="1"/>
</dbReference>
<dbReference type="CDD" id="cd06195">
    <property type="entry name" value="FNR1"/>
    <property type="match status" value="1"/>
</dbReference>
<dbReference type="EMBL" id="LT629785">
    <property type="protein sequence ID" value="SDT86413.1"/>
    <property type="molecule type" value="Genomic_DNA"/>
</dbReference>
<dbReference type="STRING" id="364197.SAMN05216296_0002"/>
<dbReference type="InterPro" id="IPR001433">
    <property type="entry name" value="OxRdtase_FAD/NAD-bd"/>
</dbReference>
<dbReference type="SUPFAM" id="SSF63380">
    <property type="entry name" value="Riboflavin synthase domain-like"/>
    <property type="match status" value="1"/>
</dbReference>
<dbReference type="OrthoDB" id="9784483at2"/>
<gene>
    <name evidence="6" type="ORF">SAMN05216296_0002</name>
</gene>
<dbReference type="RefSeq" id="WP_090192494.1">
    <property type="nucleotide sequence ID" value="NZ_LT629785.1"/>
</dbReference>
<comment type="catalytic activity">
    <reaction evidence="4">
        <text>2 reduced [2Fe-2S]-[ferredoxin] + NADP(+) + H(+) = 2 oxidized [2Fe-2S]-[ferredoxin] + NADPH</text>
        <dbReference type="Rhea" id="RHEA:20125"/>
        <dbReference type="Rhea" id="RHEA-COMP:10000"/>
        <dbReference type="Rhea" id="RHEA-COMP:10001"/>
        <dbReference type="ChEBI" id="CHEBI:15378"/>
        <dbReference type="ChEBI" id="CHEBI:33737"/>
        <dbReference type="ChEBI" id="CHEBI:33738"/>
        <dbReference type="ChEBI" id="CHEBI:57783"/>
        <dbReference type="ChEBI" id="CHEBI:58349"/>
        <dbReference type="EC" id="1.18.1.2"/>
    </reaction>
</comment>
<dbReference type="InterPro" id="IPR033892">
    <property type="entry name" value="FNR_bac"/>
</dbReference>
<dbReference type="Gene3D" id="2.40.30.10">
    <property type="entry name" value="Translation factors"/>
    <property type="match status" value="1"/>
</dbReference>
<evidence type="ECO:0000256" key="1">
    <source>
        <dbReference type="ARBA" id="ARBA00008312"/>
    </source>
</evidence>
<evidence type="ECO:0000256" key="2">
    <source>
        <dbReference type="ARBA" id="ARBA00013223"/>
    </source>
</evidence>
<reference evidence="7" key="1">
    <citation type="submission" date="2016-10" db="EMBL/GenBank/DDBJ databases">
        <authorList>
            <person name="Varghese N."/>
            <person name="Submissions S."/>
        </authorList>
    </citation>
    <scope>NUCLEOTIDE SEQUENCE [LARGE SCALE GENOMIC DNA]</scope>
    <source>
        <strain evidence="7">DSM 17875</strain>
    </source>
</reference>
<sequence>MVDIAELQDGARRNDPSAKWTREQVLSIRYWTPKLLSFRTSRAQDYRFTPGHYARLALGKEEELVWRPYSMVSAPDDDYLEFIAVLVPGGPFSTLLEQLSVGDEIKVDKACFGFLTVDQLAPGRDLWLLASGTGIGPFVSILRDPAVWQHFERLIVVHGVRNAADLAYREEIAAIAKQPPFAASRAKLCYFSSVTREPGTGDFSERIPQLLASGQLEQQAGTTLSMHDSRVMVCGNPDMAFELRRYLSALGFATSRRGVPGQMAFEKYW</sequence>
<dbReference type="SUPFAM" id="SSF52343">
    <property type="entry name" value="Ferredoxin reductase-like, C-terminal NADP-linked domain"/>
    <property type="match status" value="1"/>
</dbReference>
<feature type="domain" description="FAD-binding FR-type" evidence="5">
    <location>
        <begin position="18"/>
        <end position="118"/>
    </location>
</feature>
<evidence type="ECO:0000313" key="7">
    <source>
        <dbReference type="Proteomes" id="UP000243232"/>
    </source>
</evidence>
<dbReference type="GO" id="GO:0034599">
    <property type="term" value="P:cellular response to oxidative stress"/>
    <property type="evidence" value="ECO:0007669"/>
    <property type="project" value="TreeGrafter"/>
</dbReference>
<dbReference type="InterPro" id="IPR039261">
    <property type="entry name" value="FNR_nucleotide-bd"/>
</dbReference>
<dbReference type="InterPro" id="IPR017927">
    <property type="entry name" value="FAD-bd_FR_type"/>
</dbReference>
<dbReference type="PRINTS" id="PR00410">
    <property type="entry name" value="PHEHYDRXLASE"/>
</dbReference>
<evidence type="ECO:0000256" key="4">
    <source>
        <dbReference type="ARBA" id="ARBA00047776"/>
    </source>
</evidence>
<dbReference type="InterPro" id="IPR017938">
    <property type="entry name" value="Riboflavin_synthase-like_b-brl"/>
</dbReference>
<dbReference type="EC" id="1.18.1.2" evidence="2"/>
<dbReference type="PROSITE" id="PS51384">
    <property type="entry name" value="FAD_FR"/>
    <property type="match status" value="1"/>
</dbReference>
<dbReference type="AlphaFoldDB" id="A0A1H2DU86"/>
<keyword evidence="3" id="KW-0547">Nucleotide-binding</keyword>
<dbReference type="Proteomes" id="UP000243232">
    <property type="component" value="Chromosome I"/>
</dbReference>
<dbReference type="GO" id="GO:0004324">
    <property type="term" value="F:ferredoxin-NADP+ reductase activity"/>
    <property type="evidence" value="ECO:0007669"/>
    <property type="project" value="UniProtKB-EC"/>
</dbReference>
<dbReference type="GO" id="GO:0042167">
    <property type="term" value="P:heme catabolic process"/>
    <property type="evidence" value="ECO:0007669"/>
    <property type="project" value="TreeGrafter"/>
</dbReference>
<dbReference type="GO" id="GO:0000166">
    <property type="term" value="F:nucleotide binding"/>
    <property type="evidence" value="ECO:0007669"/>
    <property type="project" value="UniProtKB-KW"/>
</dbReference>
<evidence type="ECO:0000259" key="5">
    <source>
        <dbReference type="PROSITE" id="PS51384"/>
    </source>
</evidence>
<evidence type="ECO:0000313" key="6">
    <source>
        <dbReference type="EMBL" id="SDT86413.1"/>
    </source>
</evidence>
<name>A0A1H2DU86_9PSED</name>
<accession>A0A1H2DU86</accession>
<dbReference type="Pfam" id="PF00175">
    <property type="entry name" value="NAD_binding_1"/>
    <property type="match status" value="1"/>
</dbReference>
<dbReference type="Pfam" id="PF00970">
    <property type="entry name" value="FAD_binding_6"/>
    <property type="match status" value="1"/>
</dbReference>
<organism evidence="6 7">
    <name type="scientific">Pseudomonas pohangensis</name>
    <dbReference type="NCBI Taxonomy" id="364197"/>
    <lineage>
        <taxon>Bacteria</taxon>
        <taxon>Pseudomonadati</taxon>
        <taxon>Pseudomonadota</taxon>
        <taxon>Gammaproteobacteria</taxon>
        <taxon>Pseudomonadales</taxon>
        <taxon>Pseudomonadaceae</taxon>
        <taxon>Pseudomonas</taxon>
    </lineage>
</organism>
<proteinExistence type="inferred from homology"/>
<protein>
    <recommendedName>
        <fullName evidence="2">ferredoxin--NADP(+) reductase</fullName>
        <ecNumber evidence="2">1.18.1.2</ecNumber>
    </recommendedName>
</protein>
<dbReference type="InterPro" id="IPR008333">
    <property type="entry name" value="Cbr1-like_FAD-bd_dom"/>
</dbReference>
<dbReference type="Gene3D" id="3.40.50.80">
    <property type="entry name" value="Nucleotide-binding domain of ferredoxin-NADP reductase (FNR) module"/>
    <property type="match status" value="1"/>
</dbReference>